<accession>A0A9P4L2U3</accession>
<gene>
    <name evidence="2" type="ORF">K460DRAFT_297742</name>
</gene>
<dbReference type="GeneID" id="63846987"/>
<organism evidence="2 3">
    <name type="scientific">Cucurbitaria berberidis CBS 394.84</name>
    <dbReference type="NCBI Taxonomy" id="1168544"/>
    <lineage>
        <taxon>Eukaryota</taxon>
        <taxon>Fungi</taxon>
        <taxon>Dikarya</taxon>
        <taxon>Ascomycota</taxon>
        <taxon>Pezizomycotina</taxon>
        <taxon>Dothideomycetes</taxon>
        <taxon>Pleosporomycetidae</taxon>
        <taxon>Pleosporales</taxon>
        <taxon>Pleosporineae</taxon>
        <taxon>Cucurbitariaceae</taxon>
        <taxon>Cucurbitaria</taxon>
    </lineage>
</organism>
<dbReference type="Proteomes" id="UP000800039">
    <property type="component" value="Unassembled WGS sequence"/>
</dbReference>
<keyword evidence="3" id="KW-1185">Reference proteome</keyword>
<sequence>ILIFNSYSSYFTTNFINFCDARKILLIVFFFYLIYSIQLLDIVLFLLLFYLTKLAHYFYYS</sequence>
<dbReference type="EMBL" id="ML976623">
    <property type="protein sequence ID" value="KAF1839871.1"/>
    <property type="molecule type" value="Genomic_DNA"/>
</dbReference>
<evidence type="ECO:0000256" key="1">
    <source>
        <dbReference type="SAM" id="Phobius"/>
    </source>
</evidence>
<dbReference type="OrthoDB" id="3695345at2759"/>
<dbReference type="RefSeq" id="XP_040782438.1">
    <property type="nucleotide sequence ID" value="XM_040929735.1"/>
</dbReference>
<keyword evidence="1" id="KW-1133">Transmembrane helix</keyword>
<keyword evidence="1" id="KW-0812">Transmembrane</keyword>
<comment type="caution">
    <text evidence="2">The sequence shown here is derived from an EMBL/GenBank/DDBJ whole genome shotgun (WGS) entry which is preliminary data.</text>
</comment>
<proteinExistence type="predicted"/>
<evidence type="ECO:0000313" key="3">
    <source>
        <dbReference type="Proteomes" id="UP000800039"/>
    </source>
</evidence>
<feature type="non-terminal residue" evidence="2">
    <location>
        <position position="1"/>
    </location>
</feature>
<dbReference type="AlphaFoldDB" id="A0A9P4L2U3"/>
<evidence type="ECO:0000313" key="2">
    <source>
        <dbReference type="EMBL" id="KAF1839871.1"/>
    </source>
</evidence>
<name>A0A9P4L2U3_9PLEO</name>
<protein>
    <submittedName>
        <fullName evidence="2">Uncharacterized protein</fullName>
    </submittedName>
</protein>
<reference evidence="2" key="1">
    <citation type="submission" date="2020-01" db="EMBL/GenBank/DDBJ databases">
        <authorList>
            <consortium name="DOE Joint Genome Institute"/>
            <person name="Haridas S."/>
            <person name="Albert R."/>
            <person name="Binder M."/>
            <person name="Bloem J."/>
            <person name="Labutti K."/>
            <person name="Salamov A."/>
            <person name="Andreopoulos B."/>
            <person name="Baker S.E."/>
            <person name="Barry K."/>
            <person name="Bills G."/>
            <person name="Bluhm B.H."/>
            <person name="Cannon C."/>
            <person name="Castanera R."/>
            <person name="Culley D.E."/>
            <person name="Daum C."/>
            <person name="Ezra D."/>
            <person name="Gonzalez J.B."/>
            <person name="Henrissat B."/>
            <person name="Kuo A."/>
            <person name="Liang C."/>
            <person name="Lipzen A."/>
            <person name="Lutzoni F."/>
            <person name="Magnuson J."/>
            <person name="Mondo S."/>
            <person name="Nolan M."/>
            <person name="Ohm R."/>
            <person name="Pangilinan J."/>
            <person name="Park H.-J."/>
            <person name="Ramirez L."/>
            <person name="Alfaro M."/>
            <person name="Sun H."/>
            <person name="Tritt A."/>
            <person name="Yoshinaga Y."/>
            <person name="Zwiers L.-H."/>
            <person name="Turgeon B.G."/>
            <person name="Goodwin S.B."/>
            <person name="Spatafora J.W."/>
            <person name="Crous P.W."/>
            <person name="Grigoriev I.V."/>
        </authorList>
    </citation>
    <scope>NUCLEOTIDE SEQUENCE</scope>
    <source>
        <strain evidence="2">CBS 394.84</strain>
    </source>
</reference>
<feature type="transmembrane region" description="Helical" evidence="1">
    <location>
        <begin position="24"/>
        <end position="51"/>
    </location>
</feature>
<keyword evidence="1" id="KW-0472">Membrane</keyword>